<reference evidence="1 2" key="1">
    <citation type="submission" date="2023-10" db="EMBL/GenBank/DDBJ databases">
        <title>Noviherbaspirillum sp. CPCC 100848 genome assembly.</title>
        <authorList>
            <person name="Li X.Y."/>
            <person name="Fang X.M."/>
        </authorList>
    </citation>
    <scope>NUCLEOTIDE SEQUENCE [LARGE SCALE GENOMIC DNA]</scope>
    <source>
        <strain evidence="1 2">CPCC 100848</strain>
    </source>
</reference>
<gene>
    <name evidence="1" type="ORF">RY831_11510</name>
</gene>
<keyword evidence="2" id="KW-1185">Reference proteome</keyword>
<proteinExistence type="predicted"/>
<accession>A0ABU6J8L6</accession>
<dbReference type="EMBL" id="JAWIIV010000008">
    <property type="protein sequence ID" value="MEC4719778.1"/>
    <property type="molecule type" value="Genomic_DNA"/>
</dbReference>
<comment type="caution">
    <text evidence="1">The sequence shown here is derived from an EMBL/GenBank/DDBJ whole genome shotgun (WGS) entry which is preliminary data.</text>
</comment>
<evidence type="ECO:0000313" key="1">
    <source>
        <dbReference type="EMBL" id="MEC4719778.1"/>
    </source>
</evidence>
<sequence length="95" mass="10467">MRRWLPISPAAWPMPDSGWRRRRRASGFIPLAEERYFFAVKKKALDLPTVTTAVGLLRSEAFLAAVSELKGYDASAAGRVTGVEEAFAAGRGKQE</sequence>
<dbReference type="Proteomes" id="UP001352263">
    <property type="component" value="Unassembled WGS sequence"/>
</dbReference>
<organism evidence="1 2">
    <name type="scientific">Noviherbaspirillum album</name>
    <dbReference type="NCBI Taxonomy" id="3080276"/>
    <lineage>
        <taxon>Bacteria</taxon>
        <taxon>Pseudomonadati</taxon>
        <taxon>Pseudomonadota</taxon>
        <taxon>Betaproteobacteria</taxon>
        <taxon>Burkholderiales</taxon>
        <taxon>Oxalobacteraceae</taxon>
        <taxon>Noviherbaspirillum</taxon>
    </lineage>
</organism>
<evidence type="ECO:0000313" key="2">
    <source>
        <dbReference type="Proteomes" id="UP001352263"/>
    </source>
</evidence>
<name>A0ABU6J8L6_9BURK</name>
<protein>
    <submittedName>
        <fullName evidence="1">Uncharacterized protein</fullName>
    </submittedName>
</protein>